<feature type="compositionally biased region" description="Basic and acidic residues" evidence="4">
    <location>
        <begin position="640"/>
        <end position="652"/>
    </location>
</feature>
<evidence type="ECO:0000259" key="5">
    <source>
        <dbReference type="Pfam" id="PF17120"/>
    </source>
</evidence>
<keyword evidence="1 3" id="KW-0853">WD repeat</keyword>
<evidence type="ECO:0000313" key="7">
    <source>
        <dbReference type="Proteomes" id="UP001208570"/>
    </source>
</evidence>
<dbReference type="InterPro" id="IPR049566">
    <property type="entry name" value="WDR59_RTC1-like_RING_Znf"/>
</dbReference>
<dbReference type="Proteomes" id="UP001208570">
    <property type="component" value="Unassembled WGS sequence"/>
</dbReference>
<proteinExistence type="predicted"/>
<dbReference type="SMART" id="SM00320">
    <property type="entry name" value="WD40"/>
    <property type="match status" value="5"/>
</dbReference>
<evidence type="ECO:0000256" key="1">
    <source>
        <dbReference type="ARBA" id="ARBA00022574"/>
    </source>
</evidence>
<evidence type="ECO:0000313" key="6">
    <source>
        <dbReference type="EMBL" id="KAK2147154.1"/>
    </source>
</evidence>
<dbReference type="GO" id="GO:0034198">
    <property type="term" value="P:cellular response to amino acid starvation"/>
    <property type="evidence" value="ECO:0007669"/>
    <property type="project" value="TreeGrafter"/>
</dbReference>
<dbReference type="EMBL" id="JAODUP010000567">
    <property type="protein sequence ID" value="KAK2147154.1"/>
    <property type="molecule type" value="Genomic_DNA"/>
</dbReference>
<feature type="compositionally biased region" description="Low complexity" evidence="4">
    <location>
        <begin position="818"/>
        <end position="829"/>
    </location>
</feature>
<feature type="region of interest" description="Disordered" evidence="4">
    <location>
        <begin position="776"/>
        <end position="845"/>
    </location>
</feature>
<feature type="compositionally biased region" description="Basic and acidic residues" evidence="4">
    <location>
        <begin position="830"/>
        <end position="845"/>
    </location>
</feature>
<evidence type="ECO:0000256" key="4">
    <source>
        <dbReference type="SAM" id="MobiDB-lite"/>
    </source>
</evidence>
<name>A0AAD9J635_9ANNE</name>
<dbReference type="PANTHER" id="PTHR46170:SF1">
    <property type="entry name" value="GATOR COMPLEX PROTEIN WDR59"/>
    <property type="match status" value="1"/>
</dbReference>
<feature type="repeat" description="WD" evidence="3">
    <location>
        <begin position="105"/>
        <end position="147"/>
    </location>
</feature>
<dbReference type="Pfam" id="PF00400">
    <property type="entry name" value="WD40"/>
    <property type="match status" value="2"/>
</dbReference>
<dbReference type="PROSITE" id="PS50294">
    <property type="entry name" value="WD_REPEATS_REGION"/>
    <property type="match status" value="1"/>
</dbReference>
<dbReference type="AlphaFoldDB" id="A0AAD9J635"/>
<reference evidence="6" key="1">
    <citation type="journal article" date="2023" name="Mol. Biol. Evol.">
        <title>Third-Generation Sequencing Reveals the Adaptive Role of the Epigenome in Three Deep-Sea Polychaetes.</title>
        <authorList>
            <person name="Perez M."/>
            <person name="Aroh O."/>
            <person name="Sun Y."/>
            <person name="Lan Y."/>
            <person name="Juniper S.K."/>
            <person name="Young C.R."/>
            <person name="Angers B."/>
            <person name="Qian P.Y."/>
        </authorList>
    </citation>
    <scope>NUCLEOTIDE SEQUENCE</scope>
    <source>
        <strain evidence="6">P08H-3</strain>
    </source>
</reference>
<evidence type="ECO:0000256" key="3">
    <source>
        <dbReference type="PROSITE-ProRule" id="PRU00221"/>
    </source>
</evidence>
<organism evidence="6 7">
    <name type="scientific">Paralvinella palmiformis</name>
    <dbReference type="NCBI Taxonomy" id="53620"/>
    <lineage>
        <taxon>Eukaryota</taxon>
        <taxon>Metazoa</taxon>
        <taxon>Spiralia</taxon>
        <taxon>Lophotrochozoa</taxon>
        <taxon>Annelida</taxon>
        <taxon>Polychaeta</taxon>
        <taxon>Sedentaria</taxon>
        <taxon>Canalipalpata</taxon>
        <taxon>Terebellida</taxon>
        <taxon>Terebelliformia</taxon>
        <taxon>Alvinellidae</taxon>
        <taxon>Paralvinella</taxon>
    </lineage>
</organism>
<feature type="domain" description="WDR59/RTC1-like RING zinc finger" evidence="5">
    <location>
        <begin position="921"/>
        <end position="967"/>
    </location>
</feature>
<dbReference type="GO" id="GO:0035591">
    <property type="term" value="F:signaling adaptor activity"/>
    <property type="evidence" value="ECO:0007669"/>
    <property type="project" value="TreeGrafter"/>
</dbReference>
<dbReference type="InterPro" id="IPR049567">
    <property type="entry name" value="WDR59-like"/>
</dbReference>
<dbReference type="PROSITE" id="PS50082">
    <property type="entry name" value="WD_REPEATS_2"/>
    <property type="match status" value="2"/>
</dbReference>
<protein>
    <recommendedName>
        <fullName evidence="5">WDR59/RTC1-like RING zinc finger domain-containing protein</fullName>
    </recommendedName>
</protein>
<feature type="repeat" description="WD" evidence="3">
    <location>
        <begin position="191"/>
        <end position="233"/>
    </location>
</feature>
<gene>
    <name evidence="6" type="ORF">LSH36_567g01053</name>
</gene>
<dbReference type="InterPro" id="IPR001680">
    <property type="entry name" value="WD40_rpt"/>
</dbReference>
<feature type="compositionally biased region" description="Polar residues" evidence="4">
    <location>
        <begin position="801"/>
        <end position="812"/>
    </location>
</feature>
<dbReference type="InterPro" id="IPR039456">
    <property type="entry name" value="WDR59_mRING-H2-C3H3C2"/>
</dbReference>
<dbReference type="PANTHER" id="PTHR46170">
    <property type="entry name" value="GATOR COMPLEX PROTEIN WDR59"/>
    <property type="match status" value="1"/>
</dbReference>
<dbReference type="SUPFAM" id="SSF50978">
    <property type="entry name" value="WD40 repeat-like"/>
    <property type="match status" value="1"/>
</dbReference>
<keyword evidence="7" id="KW-1185">Reference proteome</keyword>
<feature type="compositionally biased region" description="Basic and acidic residues" evidence="4">
    <location>
        <begin position="621"/>
        <end position="632"/>
    </location>
</feature>
<comment type="caution">
    <text evidence="6">The sequence shown here is derived from an EMBL/GenBank/DDBJ whole genome shotgun (WGS) entry which is preliminary data.</text>
</comment>
<dbReference type="Gene3D" id="2.130.10.10">
    <property type="entry name" value="YVTN repeat-like/Quinoprotein amine dehydrogenase"/>
    <property type="match status" value="2"/>
</dbReference>
<dbReference type="GO" id="GO:0005774">
    <property type="term" value="C:vacuolar membrane"/>
    <property type="evidence" value="ECO:0007669"/>
    <property type="project" value="TreeGrafter"/>
</dbReference>
<accession>A0AAD9J635</accession>
<sequence length="978" mass="109894">MTGRWSSQVHKFELKDLQANAMAVDCSGQLVLLAGRRALGLVNLTKGSDTPELRKIPRQSKWEVSACQWNPHKSHSNVFITACNQRADVWSWDDCKGTSTLSGTLKAHTRVISDLDWSSTDVNMVATCSGDAYAFLWDIRDTRKPAVSLQAVVGASQVKWNKVNAQLLATAHEGDIRIWDPRKGATPVQYIAAHLSKVHGLDWSPTSEFYVASSSQDGTVKLWNVMNPKSPEYRINWSSPVWRARYTPNGDGLATVMVPQLRRGENSLLLWQLDDLRQPVHAFMGHQDVVLEFQWRHRSDECRDYELVSWSRDQTLRLWKMEAQLKKSDIDITADLDPTMNQLLGSIEQQGSHGVDIPRPVGGEGFKSPTRSQDLLKVKDDFVMPVTPPSTGFLQRDNIQSPQQPKSLLHEFTLVNFSIPNVNVEGMDATKRTFTASAHIGNNIVKLIMSFPDGYPSHQAPDFQFDDGTTVLEDTSRQHVRNNRCCIEPCLRQLVSTLAAYTSEDVKSQESSMYMLPQSLQNQRYVSYYSYLNLNESVPYPRTCGARFCGAGFLVCFTKPVDATNVRRTSSSLEFTPRTMSSFGAYSQSSRSSQVPTTALRNINLYTMARSPPTTDGLLGYHRDHSYKENRKPRSRSKTRGREALASEAKNQDLKKTKTGPIIIYNISCLLPLSQQLAESYVLDDTDIPSTCKKNANAAAAVNRKDLIQMWSLAALVTSNVLKPNPDPDKGAPWAVHPFGRKFFNSLIQHYSSIYDVQTLAMLSCVLGNKYDPLNPPPSPKVNKHPEPVHNGLAPGGVFSKNWNSPSPTSTIPRMRRSSSWSSLSNDLSSAEKKDPVQKERDKHEQNMKLLEPSHISQYDQYKHAYADILYRWKLFNKRAEVLKYVSTPAEPHKGLDFSAECQQCHHEVRGIQCCKKFILQCVICHISVKGWSSFCLACGHGGHTVHMMEWFKSYEECPAGCGCLCLIDNPMISTNCD</sequence>
<dbReference type="GO" id="GO:1904263">
    <property type="term" value="P:positive regulation of TORC1 signaling"/>
    <property type="evidence" value="ECO:0007669"/>
    <property type="project" value="TreeGrafter"/>
</dbReference>
<evidence type="ECO:0000256" key="2">
    <source>
        <dbReference type="ARBA" id="ARBA00022737"/>
    </source>
</evidence>
<feature type="region of interest" description="Disordered" evidence="4">
    <location>
        <begin position="614"/>
        <end position="652"/>
    </location>
</feature>
<dbReference type="GO" id="GO:0035859">
    <property type="term" value="C:Seh1-associated complex"/>
    <property type="evidence" value="ECO:0007669"/>
    <property type="project" value="TreeGrafter"/>
</dbReference>
<keyword evidence="2" id="KW-0677">Repeat</keyword>
<dbReference type="CDD" id="cd16692">
    <property type="entry name" value="mRING-H2-C3H3C2_WDR59"/>
    <property type="match status" value="1"/>
</dbReference>
<dbReference type="InterPro" id="IPR015943">
    <property type="entry name" value="WD40/YVTN_repeat-like_dom_sf"/>
</dbReference>
<dbReference type="PROSITE" id="PS00678">
    <property type="entry name" value="WD_REPEATS_1"/>
    <property type="match status" value="2"/>
</dbReference>
<dbReference type="InterPro" id="IPR019775">
    <property type="entry name" value="WD40_repeat_CS"/>
</dbReference>
<dbReference type="Pfam" id="PF17120">
    <property type="entry name" value="zf-RING_16"/>
    <property type="match status" value="1"/>
</dbReference>
<dbReference type="InterPro" id="IPR036322">
    <property type="entry name" value="WD40_repeat_dom_sf"/>
</dbReference>